<sequence length="39" mass="4309">MALSAEVSYSKATDAIYANGEGKAQDDKTQLLFGTRFYF</sequence>
<geneLocation type="plasmid" evidence="1">
    <name>pVPE61b</name>
</geneLocation>
<proteinExistence type="predicted"/>
<name>A0A1Y1BA99_VIBPH</name>
<evidence type="ECO:0000313" key="1">
    <source>
        <dbReference type="EMBL" id="BAX57061.1"/>
    </source>
</evidence>
<accession>A0A1Y1BA99</accession>
<dbReference type="EMBL" id="AP014861">
    <property type="protein sequence ID" value="BAX57061.1"/>
    <property type="molecule type" value="Genomic_DNA"/>
</dbReference>
<organism evidence="1">
    <name type="scientific">Vibrio parahaemolyticus</name>
    <dbReference type="NCBI Taxonomy" id="670"/>
    <lineage>
        <taxon>Bacteria</taxon>
        <taxon>Pseudomonadati</taxon>
        <taxon>Pseudomonadota</taxon>
        <taxon>Gammaproteobacteria</taxon>
        <taxon>Vibrionales</taxon>
        <taxon>Vibrionaceae</taxon>
        <taxon>Vibrio</taxon>
    </lineage>
</organism>
<evidence type="ECO:0008006" key="2">
    <source>
        <dbReference type="Google" id="ProtNLM"/>
    </source>
</evidence>
<reference evidence="1" key="1">
    <citation type="journal article" date="2017" name="Infect. Genet. Evol.">
        <title>Plasmid dynamics in Vibrio parahaemolyticus strains related to shrimp Acute Hepatopancreatic Necrosis Syndrome (AHPNS).</title>
        <authorList>
            <person name="Theethakaew C."/>
            <person name="Nakamura S."/>
            <person name="Motooka D."/>
            <person name="Matsuda S."/>
            <person name="Kodama T."/>
            <person name="Chonsin K."/>
            <person name="Suthienkul O."/>
            <person name="Iida T."/>
        </authorList>
    </citation>
    <scope>NUCLEOTIDE SEQUENCE</scope>
    <source>
        <strain evidence="1">VPE61</strain>
        <plasmid evidence="1">pVPE61b</plasmid>
    </source>
</reference>
<protein>
    <recommendedName>
        <fullName evidence="2">Porin</fullName>
    </recommendedName>
</protein>
<keyword evidence="1" id="KW-0614">Plasmid</keyword>
<dbReference type="AlphaFoldDB" id="A0A1Y1BA99"/>